<keyword evidence="4 7" id="KW-0812">Transmembrane</keyword>
<name>E0RPP7_WINT6</name>
<evidence type="ECO:0000256" key="2">
    <source>
        <dbReference type="ARBA" id="ARBA00022448"/>
    </source>
</evidence>
<dbReference type="CDD" id="cd06261">
    <property type="entry name" value="TM_PBP2"/>
    <property type="match status" value="1"/>
</dbReference>
<dbReference type="PANTHER" id="PTHR43744:SF9">
    <property type="entry name" value="POLYGALACTURONAN_RHAMNOGALACTURONAN TRANSPORT SYSTEM PERMEASE PROTEIN YTCP"/>
    <property type="match status" value="1"/>
</dbReference>
<dbReference type="Gene3D" id="1.10.3720.10">
    <property type="entry name" value="MetI-like"/>
    <property type="match status" value="1"/>
</dbReference>
<evidence type="ECO:0000313" key="10">
    <source>
        <dbReference type="Proteomes" id="UP000001296"/>
    </source>
</evidence>
<reference key="1">
    <citation type="submission" date="2009-08" db="EMBL/GenBank/DDBJ databases">
        <title>The genome sequence of Spirochaeta thermophila DSM6192.</title>
        <authorList>
            <person name="Angelov A."/>
            <person name="Mientus M."/>
            <person name="Wittenberg S."/>
            <person name="Lehmann R."/>
            <person name="Liesegang H."/>
            <person name="Daniel R."/>
            <person name="Liebl W."/>
        </authorList>
    </citation>
    <scope>NUCLEOTIDE SEQUENCE</scope>
    <source>
        <strain>DSM 6192</strain>
    </source>
</reference>
<comment type="subcellular location">
    <subcellularLocation>
        <location evidence="1 7">Cell membrane</location>
        <topology evidence="1 7">Multi-pass membrane protein</topology>
    </subcellularLocation>
</comment>
<evidence type="ECO:0000256" key="5">
    <source>
        <dbReference type="ARBA" id="ARBA00022989"/>
    </source>
</evidence>
<feature type="domain" description="ABC transmembrane type-1" evidence="8">
    <location>
        <begin position="78"/>
        <end position="282"/>
    </location>
</feature>
<sequence>MRFGRPISREGLVFQFVGYGLLIVVVILCVAPLLLVVSGSLSSEESIYQHGFWFIPREFSLDAYRILFKAPKDVLQALWISVVVAALGTITSVFVACMVAYVLIQPEFAYKRFFSIFIYFTAIFSGGLIPTYILMVRYLHLKNTLLALILPQWITAWNLFLLRNFFTEIPYSVVESARIDGAKEFTIMTRLVIPMAMPGITTIALFQILYYWNDWVQAMLYITDKALYPFQYYLYTMLHNFLSVQNAIANAGIVLPSVPTESFKMAMTVIAILPIAIIFPFIKRFFVTGLSKGAIKG</sequence>
<dbReference type="AlphaFoldDB" id="E0RPP7"/>
<dbReference type="Pfam" id="PF00528">
    <property type="entry name" value="BPD_transp_1"/>
    <property type="match status" value="1"/>
</dbReference>
<dbReference type="PROSITE" id="PS50928">
    <property type="entry name" value="ABC_TM1"/>
    <property type="match status" value="1"/>
</dbReference>
<dbReference type="EMBL" id="CP001698">
    <property type="protein sequence ID" value="ADN01361.1"/>
    <property type="molecule type" value="Genomic_DNA"/>
</dbReference>
<evidence type="ECO:0000256" key="7">
    <source>
        <dbReference type="RuleBase" id="RU363032"/>
    </source>
</evidence>
<evidence type="ECO:0000313" key="9">
    <source>
        <dbReference type="EMBL" id="ADN01361.1"/>
    </source>
</evidence>
<keyword evidence="6 7" id="KW-0472">Membrane</keyword>
<proteinExistence type="inferred from homology"/>
<feature type="transmembrane region" description="Helical" evidence="7">
    <location>
        <begin position="265"/>
        <end position="282"/>
    </location>
</feature>
<dbReference type="SUPFAM" id="SSF161098">
    <property type="entry name" value="MetI-like"/>
    <property type="match status" value="1"/>
</dbReference>
<organism evidence="9 10">
    <name type="scientific">Winmispira thermophila (strain ATCC 49972 / DSM 6192 / RI 19.B1)</name>
    <name type="common">Spirochaeta thermophila</name>
    <dbReference type="NCBI Taxonomy" id="665571"/>
    <lineage>
        <taxon>Bacteria</taxon>
        <taxon>Pseudomonadati</taxon>
        <taxon>Spirochaetota</taxon>
        <taxon>Spirochaetia</taxon>
        <taxon>Winmispirales</taxon>
        <taxon>Winmispiraceae</taxon>
        <taxon>Winmispira</taxon>
    </lineage>
</organism>
<keyword evidence="2 7" id="KW-0813">Transport</keyword>
<feature type="transmembrane region" description="Helical" evidence="7">
    <location>
        <begin position="187"/>
        <end position="212"/>
    </location>
</feature>
<evidence type="ECO:0000256" key="4">
    <source>
        <dbReference type="ARBA" id="ARBA00022692"/>
    </source>
</evidence>
<feature type="transmembrane region" description="Helical" evidence="7">
    <location>
        <begin position="116"/>
        <end position="139"/>
    </location>
</feature>
<dbReference type="PANTHER" id="PTHR43744">
    <property type="entry name" value="ABC TRANSPORTER PERMEASE PROTEIN MG189-RELATED-RELATED"/>
    <property type="match status" value="1"/>
</dbReference>
<keyword evidence="5 7" id="KW-1133">Transmembrane helix</keyword>
<dbReference type="InterPro" id="IPR000515">
    <property type="entry name" value="MetI-like"/>
</dbReference>
<keyword evidence="3" id="KW-1003">Cell membrane</keyword>
<dbReference type="eggNOG" id="COG0395">
    <property type="taxonomic scope" value="Bacteria"/>
</dbReference>
<dbReference type="HOGENOM" id="CLU_016047_1_0_12"/>
<dbReference type="KEGG" id="sta:STHERM_c03890"/>
<dbReference type="GO" id="GO:0055085">
    <property type="term" value="P:transmembrane transport"/>
    <property type="evidence" value="ECO:0007669"/>
    <property type="project" value="InterPro"/>
</dbReference>
<gene>
    <name evidence="9" type="ordered locus">STHERM_c03890</name>
</gene>
<protein>
    <submittedName>
        <fullName evidence="9">Transporter</fullName>
    </submittedName>
</protein>
<evidence type="ECO:0000259" key="8">
    <source>
        <dbReference type="PROSITE" id="PS50928"/>
    </source>
</evidence>
<comment type="similarity">
    <text evidence="7">Belongs to the binding-protein-dependent transport system permease family.</text>
</comment>
<accession>E0RPP7</accession>
<dbReference type="Proteomes" id="UP000001296">
    <property type="component" value="Chromosome"/>
</dbReference>
<evidence type="ECO:0000256" key="1">
    <source>
        <dbReference type="ARBA" id="ARBA00004651"/>
    </source>
</evidence>
<reference evidence="9 10" key="2">
    <citation type="journal article" date="2010" name="J. Bacteriol.">
        <title>Genome sequence of the polysaccharide-degrading, thermophilic anaerobe Spirochaeta thermophila DSM 6192.</title>
        <authorList>
            <person name="Angelov A."/>
            <person name="Liebl S."/>
            <person name="Ballschmiter M."/>
            <person name="Bomeke M."/>
            <person name="Lehmann R."/>
            <person name="Liesegang H."/>
            <person name="Daniel R."/>
            <person name="Liebl W."/>
        </authorList>
    </citation>
    <scope>NUCLEOTIDE SEQUENCE [LARGE SCALE GENOMIC DNA]</scope>
    <source>
        <strain evidence="10">ATCC 49972 / DSM 6192 / RI 19.B1</strain>
    </source>
</reference>
<dbReference type="RefSeq" id="WP_013313202.1">
    <property type="nucleotide sequence ID" value="NC_014484.1"/>
</dbReference>
<feature type="transmembrane region" description="Helical" evidence="7">
    <location>
        <begin position="12"/>
        <end position="35"/>
    </location>
</feature>
<evidence type="ECO:0000256" key="6">
    <source>
        <dbReference type="ARBA" id="ARBA00023136"/>
    </source>
</evidence>
<dbReference type="GO" id="GO:0005886">
    <property type="term" value="C:plasma membrane"/>
    <property type="evidence" value="ECO:0007669"/>
    <property type="project" value="UniProtKB-SubCell"/>
</dbReference>
<feature type="transmembrane region" description="Helical" evidence="7">
    <location>
        <begin position="77"/>
        <end position="104"/>
    </location>
</feature>
<evidence type="ECO:0000256" key="3">
    <source>
        <dbReference type="ARBA" id="ARBA00022475"/>
    </source>
</evidence>
<dbReference type="PaxDb" id="665571-STHERM_c03890"/>
<dbReference type="InterPro" id="IPR035906">
    <property type="entry name" value="MetI-like_sf"/>
</dbReference>
<feature type="transmembrane region" description="Helical" evidence="7">
    <location>
        <begin position="232"/>
        <end position="253"/>
    </location>
</feature>